<sequence>MKRDIDLTRQLLLDIEGHGPDCSLGSLRSGQAQDADERIRYHLRLLIDAGMVKELDRTAAGVPCVRLTHAGHELAELVRSEARWREAKWLVQEQTGGLSLTVIKAVLVKWAVDGVVRSDAAIPRRPYYRPAYRPEPRYRYERDSLIEDELRLVRTRPDYRERYDGPRYEAARYEAARYEAPRPHAPRYETRDRDYFYPGYARDVYDVEVDAAEPTVGVALPIHLV</sequence>
<accession>A0A518DFF7</accession>
<dbReference type="InterPro" id="IPR019650">
    <property type="entry name" value="DUF2513"/>
</dbReference>
<dbReference type="Pfam" id="PF10711">
    <property type="entry name" value="DUF2513"/>
    <property type="match status" value="1"/>
</dbReference>
<dbReference type="KEGG" id="pnd:Pla175_36020"/>
<proteinExistence type="predicted"/>
<organism evidence="1 2">
    <name type="scientific">Pirellulimonas nuda</name>
    <dbReference type="NCBI Taxonomy" id="2528009"/>
    <lineage>
        <taxon>Bacteria</taxon>
        <taxon>Pseudomonadati</taxon>
        <taxon>Planctomycetota</taxon>
        <taxon>Planctomycetia</taxon>
        <taxon>Pirellulales</taxon>
        <taxon>Lacipirellulaceae</taxon>
        <taxon>Pirellulimonas</taxon>
    </lineage>
</organism>
<keyword evidence="2" id="KW-1185">Reference proteome</keyword>
<dbReference type="RefSeq" id="WP_197526947.1">
    <property type="nucleotide sequence ID" value="NZ_CP036291.1"/>
</dbReference>
<protein>
    <recommendedName>
        <fullName evidence="3">DUF2513 domain-containing protein</fullName>
    </recommendedName>
</protein>
<evidence type="ECO:0008006" key="3">
    <source>
        <dbReference type="Google" id="ProtNLM"/>
    </source>
</evidence>
<dbReference type="Proteomes" id="UP000317429">
    <property type="component" value="Chromosome"/>
</dbReference>
<gene>
    <name evidence="1" type="ORF">Pla175_36020</name>
</gene>
<evidence type="ECO:0000313" key="1">
    <source>
        <dbReference type="EMBL" id="QDU90200.1"/>
    </source>
</evidence>
<evidence type="ECO:0000313" key="2">
    <source>
        <dbReference type="Proteomes" id="UP000317429"/>
    </source>
</evidence>
<name>A0A518DFF7_9BACT</name>
<dbReference type="AlphaFoldDB" id="A0A518DFF7"/>
<reference evidence="1 2" key="1">
    <citation type="submission" date="2019-02" db="EMBL/GenBank/DDBJ databases">
        <title>Deep-cultivation of Planctomycetes and their phenomic and genomic characterization uncovers novel biology.</title>
        <authorList>
            <person name="Wiegand S."/>
            <person name="Jogler M."/>
            <person name="Boedeker C."/>
            <person name="Pinto D."/>
            <person name="Vollmers J."/>
            <person name="Rivas-Marin E."/>
            <person name="Kohn T."/>
            <person name="Peeters S.H."/>
            <person name="Heuer A."/>
            <person name="Rast P."/>
            <person name="Oberbeckmann S."/>
            <person name="Bunk B."/>
            <person name="Jeske O."/>
            <person name="Meyerdierks A."/>
            <person name="Storesund J.E."/>
            <person name="Kallscheuer N."/>
            <person name="Luecker S."/>
            <person name="Lage O.M."/>
            <person name="Pohl T."/>
            <person name="Merkel B.J."/>
            <person name="Hornburger P."/>
            <person name="Mueller R.-W."/>
            <person name="Bruemmer F."/>
            <person name="Labrenz M."/>
            <person name="Spormann A.M."/>
            <person name="Op den Camp H."/>
            <person name="Overmann J."/>
            <person name="Amann R."/>
            <person name="Jetten M.S.M."/>
            <person name="Mascher T."/>
            <person name="Medema M.H."/>
            <person name="Devos D.P."/>
            <person name="Kaster A.-K."/>
            <person name="Ovreas L."/>
            <person name="Rohde M."/>
            <person name="Galperin M.Y."/>
            <person name="Jogler C."/>
        </authorList>
    </citation>
    <scope>NUCLEOTIDE SEQUENCE [LARGE SCALE GENOMIC DNA]</scope>
    <source>
        <strain evidence="1 2">Pla175</strain>
    </source>
</reference>
<dbReference type="EMBL" id="CP036291">
    <property type="protein sequence ID" value="QDU90200.1"/>
    <property type="molecule type" value="Genomic_DNA"/>
</dbReference>